<evidence type="ECO:0000256" key="7">
    <source>
        <dbReference type="ARBA" id="ARBA00022989"/>
    </source>
</evidence>
<keyword evidence="7" id="KW-1133">Transmembrane helix</keyword>
<evidence type="ECO:0000256" key="2">
    <source>
        <dbReference type="ARBA" id="ARBA00021549"/>
    </source>
</evidence>
<dbReference type="RefSeq" id="WP_304996148.1">
    <property type="nucleotide sequence ID" value="NZ_CP101717.1"/>
</dbReference>
<evidence type="ECO:0000256" key="6">
    <source>
        <dbReference type="ARBA" id="ARBA00022692"/>
    </source>
</evidence>
<dbReference type="NCBIfam" id="TIGR02532">
    <property type="entry name" value="IV_pilin_GFxxxE"/>
    <property type="match status" value="1"/>
</dbReference>
<evidence type="ECO:0000256" key="10">
    <source>
        <dbReference type="ARBA" id="ARBA00030775"/>
    </source>
</evidence>
<sequence>MKRMAGFNLLELMTTVAILGILASVAIAPLRASVERAQTRAAMSQVHVALKLGRQSAVYHQQLVTICPLDASQRCSNDWNRELTVFLDPFNLRAVTQEEQVIERFPGVAHGRLQAAPAWKSYFQFTSRGSSHGTLGHVRYCPDHQTAAARIVVNMSGRSRNEWLDHTDLPLSC</sequence>
<organism evidence="12">
    <name type="scientific">Salinispirillum sp. LH 10-3-1</name>
    <dbReference type="NCBI Taxonomy" id="2952525"/>
    <lineage>
        <taxon>Bacteria</taxon>
        <taxon>Pseudomonadati</taxon>
        <taxon>Pseudomonadota</taxon>
        <taxon>Gammaproteobacteria</taxon>
        <taxon>Oceanospirillales</taxon>
        <taxon>Saccharospirillaceae</taxon>
        <taxon>Salinispirillum</taxon>
    </lineage>
</organism>
<keyword evidence="8" id="KW-0472">Membrane</keyword>
<dbReference type="GO" id="GO:0005886">
    <property type="term" value="C:plasma membrane"/>
    <property type="evidence" value="ECO:0007669"/>
    <property type="project" value="UniProtKB-SubCell"/>
</dbReference>
<evidence type="ECO:0000259" key="11">
    <source>
        <dbReference type="Pfam" id="PF12019"/>
    </source>
</evidence>
<name>A0AB38YHU8_9GAMM</name>
<dbReference type="InterPro" id="IPR022346">
    <property type="entry name" value="T2SS_GspH"/>
</dbReference>
<dbReference type="InterPro" id="IPR012902">
    <property type="entry name" value="N_methyl_site"/>
</dbReference>
<evidence type="ECO:0000256" key="1">
    <source>
        <dbReference type="ARBA" id="ARBA00004377"/>
    </source>
</evidence>
<protein>
    <recommendedName>
        <fullName evidence="2">Type II secretion system protein H</fullName>
    </recommendedName>
    <alternativeName>
        <fullName evidence="10">General secretion pathway protein H</fullName>
    </alternativeName>
</protein>
<evidence type="ECO:0000256" key="5">
    <source>
        <dbReference type="ARBA" id="ARBA00022519"/>
    </source>
</evidence>
<dbReference type="SUPFAM" id="SSF54523">
    <property type="entry name" value="Pili subunits"/>
    <property type="match status" value="1"/>
</dbReference>
<keyword evidence="5" id="KW-0997">Cell inner membrane</keyword>
<proteinExistence type="inferred from homology"/>
<comment type="subcellular location">
    <subcellularLocation>
        <location evidence="1">Cell inner membrane</location>
        <topology evidence="1">Single-pass membrane protein</topology>
    </subcellularLocation>
</comment>
<evidence type="ECO:0000256" key="9">
    <source>
        <dbReference type="ARBA" id="ARBA00025772"/>
    </source>
</evidence>
<feature type="domain" description="General secretion pathway GspH" evidence="11">
    <location>
        <begin position="44"/>
        <end position="157"/>
    </location>
</feature>
<evidence type="ECO:0000256" key="8">
    <source>
        <dbReference type="ARBA" id="ARBA00023136"/>
    </source>
</evidence>
<evidence type="ECO:0000256" key="4">
    <source>
        <dbReference type="ARBA" id="ARBA00022481"/>
    </source>
</evidence>
<dbReference type="InterPro" id="IPR045584">
    <property type="entry name" value="Pilin-like"/>
</dbReference>
<keyword evidence="6" id="KW-0812">Transmembrane</keyword>
<evidence type="ECO:0000256" key="3">
    <source>
        <dbReference type="ARBA" id="ARBA00022475"/>
    </source>
</evidence>
<reference evidence="12" key="1">
    <citation type="submission" date="2022-07" db="EMBL/GenBank/DDBJ databases">
        <title>Complete genome sequence of Salinispirillum sp. LH10-3-1 capable of multiple carbohydrate inversion isolated from a soda lake.</title>
        <authorList>
            <person name="Liu J."/>
            <person name="Zhai Y."/>
            <person name="Zhang H."/>
            <person name="Yang H."/>
            <person name="Qu J."/>
            <person name="Li J."/>
        </authorList>
    </citation>
    <scope>NUCLEOTIDE SEQUENCE</scope>
    <source>
        <strain evidence="12">LH 10-3-1</strain>
    </source>
</reference>
<gene>
    <name evidence="12" type="ORF">NFC81_03475</name>
</gene>
<keyword evidence="4" id="KW-0488">Methylation</keyword>
<dbReference type="EMBL" id="CP101717">
    <property type="protein sequence ID" value="WLD58862.1"/>
    <property type="molecule type" value="Genomic_DNA"/>
</dbReference>
<dbReference type="Gene3D" id="3.55.40.10">
    <property type="entry name" value="minor pseudopilin epsh domain"/>
    <property type="match status" value="1"/>
</dbReference>
<evidence type="ECO:0000313" key="12">
    <source>
        <dbReference type="EMBL" id="WLD58862.1"/>
    </source>
</evidence>
<accession>A0AB38YHU8</accession>
<dbReference type="Pfam" id="PF12019">
    <property type="entry name" value="GspH"/>
    <property type="match status" value="1"/>
</dbReference>
<dbReference type="GO" id="GO:0015627">
    <property type="term" value="C:type II protein secretion system complex"/>
    <property type="evidence" value="ECO:0007669"/>
    <property type="project" value="InterPro"/>
</dbReference>
<dbReference type="GO" id="GO:0015628">
    <property type="term" value="P:protein secretion by the type II secretion system"/>
    <property type="evidence" value="ECO:0007669"/>
    <property type="project" value="InterPro"/>
</dbReference>
<keyword evidence="3" id="KW-1003">Cell membrane</keyword>
<dbReference type="AlphaFoldDB" id="A0AB38YHU8"/>
<comment type="similarity">
    <text evidence="9">Belongs to the GSP H family.</text>
</comment>